<dbReference type="Proteomes" id="UP000002774">
    <property type="component" value="Chromosome"/>
</dbReference>
<dbReference type="AlphaFoldDB" id="H1Y155"/>
<dbReference type="NCBIfam" id="TIGR03781">
    <property type="entry name" value="Bac_Flav_CT_K"/>
    <property type="match status" value="1"/>
</dbReference>
<keyword evidence="1" id="KW-0812">Transmembrane</keyword>
<organism evidence="2 3">
    <name type="scientific">Mucilaginibacter paludis DSM 18603</name>
    <dbReference type="NCBI Taxonomy" id="714943"/>
    <lineage>
        <taxon>Bacteria</taxon>
        <taxon>Pseudomonadati</taxon>
        <taxon>Bacteroidota</taxon>
        <taxon>Sphingobacteriia</taxon>
        <taxon>Sphingobacteriales</taxon>
        <taxon>Sphingobacteriaceae</taxon>
        <taxon>Mucilaginibacter</taxon>
    </lineage>
</organism>
<protein>
    <submittedName>
        <fullName evidence="2">Conjugative transposon TraK protein</fullName>
    </submittedName>
</protein>
<dbReference type="eggNOG" id="COG3701">
    <property type="taxonomic scope" value="Bacteria"/>
</dbReference>
<dbReference type="EMBL" id="CM001403">
    <property type="protein sequence ID" value="EHQ29690.1"/>
    <property type="molecule type" value="Genomic_DNA"/>
</dbReference>
<dbReference type="RefSeq" id="WP_008511015.1">
    <property type="nucleotide sequence ID" value="NZ_CM001403.1"/>
</dbReference>
<dbReference type="HOGENOM" id="CLU_088153_0_0_10"/>
<keyword evidence="3" id="KW-1185">Reference proteome</keyword>
<evidence type="ECO:0000256" key="1">
    <source>
        <dbReference type="SAM" id="Phobius"/>
    </source>
</evidence>
<dbReference type="STRING" id="714943.Mucpa_5621"/>
<dbReference type="InterPro" id="IPR022276">
    <property type="entry name" value="Conjug_transposon_TraK"/>
</dbReference>
<dbReference type="PROSITE" id="PS51257">
    <property type="entry name" value="PROKAR_LIPOPROTEIN"/>
    <property type="match status" value="1"/>
</dbReference>
<reference evidence="2" key="1">
    <citation type="submission" date="2011-09" db="EMBL/GenBank/DDBJ databases">
        <title>The permanent draft genome of Mucilaginibacter paludis DSM 18603.</title>
        <authorList>
            <consortium name="US DOE Joint Genome Institute (JGI-PGF)"/>
            <person name="Lucas S."/>
            <person name="Han J."/>
            <person name="Lapidus A."/>
            <person name="Bruce D."/>
            <person name="Goodwin L."/>
            <person name="Pitluck S."/>
            <person name="Peters L."/>
            <person name="Kyrpides N."/>
            <person name="Mavromatis K."/>
            <person name="Ivanova N."/>
            <person name="Mikhailova N."/>
            <person name="Held B."/>
            <person name="Detter J.C."/>
            <person name="Tapia R."/>
            <person name="Han C."/>
            <person name="Land M."/>
            <person name="Hauser L."/>
            <person name="Markowitz V."/>
            <person name="Cheng J.-F."/>
            <person name="Hugenholtz P."/>
            <person name="Woyke T."/>
            <person name="Wu D."/>
            <person name="Tindall B."/>
            <person name="Brambilla E."/>
            <person name="Klenk H.-P."/>
            <person name="Eisen J.A."/>
        </authorList>
    </citation>
    <scope>NUCLEOTIDE SEQUENCE [LARGE SCALE GENOMIC DNA]</scope>
    <source>
        <strain evidence="2">DSM 18603</strain>
    </source>
</reference>
<sequence>MFTHFKNIETSFRHIRRFSYVLVILCALISCFAVYSSLRYAADFRSHIYILANGKALEAVTSDRKSNIPVEARDHIKVFHEAFFNLDPDDKQIRATVTKALYLADESAKKAFDDLQEKGYYNSLVSGNVSQQLTVDSISLNTVTYPYAFTCYATEKLIRSTTVTVRSLVTKGDLRNVSRSDNNPHGFLIEHWETMENKDLSTQNRQP</sequence>
<evidence type="ECO:0000313" key="2">
    <source>
        <dbReference type="EMBL" id="EHQ29690.1"/>
    </source>
</evidence>
<keyword evidence="1" id="KW-1133">Transmembrane helix</keyword>
<gene>
    <name evidence="2" type="ORF">Mucpa_5621</name>
</gene>
<feature type="transmembrane region" description="Helical" evidence="1">
    <location>
        <begin position="20"/>
        <end position="38"/>
    </location>
</feature>
<dbReference type="OrthoDB" id="1039148at2"/>
<name>H1Y155_9SPHI</name>
<proteinExistence type="predicted"/>
<evidence type="ECO:0000313" key="3">
    <source>
        <dbReference type="Proteomes" id="UP000002774"/>
    </source>
</evidence>
<accession>H1Y155</accession>
<keyword evidence="1" id="KW-0472">Membrane</keyword>